<sequence>SKIRQILYSTIYDGILGTLVPTNVKIVGFANYIVVVVTGKTLDEVTTYANDITHNISNWLRSAGFQLANLSSGLNQYSVLLLFSVPCLFVLYYFISYQGA</sequence>
<dbReference type="EMBL" id="NNAY01005077">
    <property type="protein sequence ID" value="OXU17034.1"/>
    <property type="molecule type" value="Genomic_DNA"/>
</dbReference>
<proteinExistence type="predicted"/>
<comment type="caution">
    <text evidence="2">The sequence shown here is derived from an EMBL/GenBank/DDBJ whole genome shotgun (WGS) entry which is preliminary data.</text>
</comment>
<organism evidence="2 3">
    <name type="scientific">Trichomalopsis sarcophagae</name>
    <dbReference type="NCBI Taxonomy" id="543379"/>
    <lineage>
        <taxon>Eukaryota</taxon>
        <taxon>Metazoa</taxon>
        <taxon>Ecdysozoa</taxon>
        <taxon>Arthropoda</taxon>
        <taxon>Hexapoda</taxon>
        <taxon>Insecta</taxon>
        <taxon>Pterygota</taxon>
        <taxon>Neoptera</taxon>
        <taxon>Endopterygota</taxon>
        <taxon>Hymenoptera</taxon>
        <taxon>Apocrita</taxon>
        <taxon>Proctotrupomorpha</taxon>
        <taxon>Chalcidoidea</taxon>
        <taxon>Pteromalidae</taxon>
        <taxon>Pteromalinae</taxon>
        <taxon>Trichomalopsis</taxon>
    </lineage>
</organism>
<evidence type="ECO:0000313" key="3">
    <source>
        <dbReference type="Proteomes" id="UP000215335"/>
    </source>
</evidence>
<keyword evidence="1" id="KW-0472">Membrane</keyword>
<evidence type="ECO:0000313" key="2">
    <source>
        <dbReference type="EMBL" id="OXU17034.1"/>
    </source>
</evidence>
<keyword evidence="1" id="KW-0812">Transmembrane</keyword>
<keyword evidence="1" id="KW-1133">Transmembrane helix</keyword>
<protein>
    <submittedName>
        <fullName evidence="2">Uncharacterized protein</fullName>
    </submittedName>
</protein>
<feature type="non-terminal residue" evidence="2">
    <location>
        <position position="1"/>
    </location>
</feature>
<name>A0A232EFC6_9HYME</name>
<keyword evidence="3" id="KW-1185">Reference proteome</keyword>
<feature type="transmembrane region" description="Helical" evidence="1">
    <location>
        <begin position="77"/>
        <end position="95"/>
    </location>
</feature>
<gene>
    <name evidence="2" type="ORF">TSAR_016771</name>
</gene>
<dbReference type="AlphaFoldDB" id="A0A232EFC6"/>
<reference evidence="2 3" key="1">
    <citation type="journal article" date="2017" name="Curr. Biol.">
        <title>The Evolution of Venom by Co-option of Single-Copy Genes.</title>
        <authorList>
            <person name="Martinson E.O."/>
            <person name="Mrinalini"/>
            <person name="Kelkar Y.D."/>
            <person name="Chang C.H."/>
            <person name="Werren J.H."/>
        </authorList>
    </citation>
    <scope>NUCLEOTIDE SEQUENCE [LARGE SCALE GENOMIC DNA]</scope>
    <source>
        <strain evidence="2 3">Alberta</strain>
        <tissue evidence="2">Whole body</tissue>
    </source>
</reference>
<dbReference type="Proteomes" id="UP000215335">
    <property type="component" value="Unassembled WGS sequence"/>
</dbReference>
<accession>A0A232EFC6</accession>
<evidence type="ECO:0000256" key="1">
    <source>
        <dbReference type="SAM" id="Phobius"/>
    </source>
</evidence>